<keyword evidence="1" id="KW-0472">Membrane</keyword>
<evidence type="ECO:0000256" key="1">
    <source>
        <dbReference type="SAM" id="Phobius"/>
    </source>
</evidence>
<dbReference type="EMBL" id="JAHXZJ010002609">
    <property type="protein sequence ID" value="KAH0539257.1"/>
    <property type="molecule type" value="Genomic_DNA"/>
</dbReference>
<dbReference type="PANTHER" id="PTHR11012">
    <property type="entry name" value="PROTEIN KINASE-LIKE DOMAIN-CONTAINING"/>
    <property type="match status" value="1"/>
</dbReference>
<dbReference type="Proteomes" id="UP000826195">
    <property type="component" value="Unassembled WGS sequence"/>
</dbReference>
<sequence length="582" mass="66652">MTSASKTLEWLKLEIIPEVLKILNKNNDQIESISTSSNDTYALSEVNFIDIVFTNYETLNLVIKSPPLVKNHLVQFNIRQIYTNEIIFYKLFAKNALKGIPKFYYGSVKDPIEKSVIVLENVTEKGFKLCPTVFDMPFWYVISAVRELGYFHGTYYAFKERELDKFMKIVNGIKEAWFIDGNFVSNVIKTVGSRPVEWLRKIDYDDNFCKKMEHHLSDAFSTIMLDAIKPVEPLATLCHGDFTRSNMLFRRACGINGNDNDDDHDHGKEEKEKRLEVMLIDFGMMRYTSPSIDLSTFLYLSVFSEDRKNRFDEIFRAYHDALLDYLGKAGLIDLGRYSSEKMLEDYKRRAAYGFIVALYFLPVLHGLCDDPDRNNEAAVPDGREFGLIAKLAGGDAMSAVFGDILASSTTGSHCRRSWPVADKKSKYANLRVHLSQHHAHVFPESFRTHCREIESNLFSSDPLPISPAHTRPPLLSPPPHTLLQPRTRTLTLFLFSLLFLHIHLVLCIHIHRELMLARRGAILPIPIPDSSPLTPYPILKRFMSKLASVPRANRPASYGAIQFNFENKQPSHTCAIHTQFIR</sequence>
<dbReference type="Gene3D" id="3.90.1200.10">
    <property type="match status" value="1"/>
</dbReference>
<proteinExistence type="predicted"/>
<dbReference type="AlphaFoldDB" id="A0AAV7HXC7"/>
<keyword evidence="1" id="KW-1133">Transmembrane helix</keyword>
<organism evidence="3 4">
    <name type="scientific">Cotesia glomerata</name>
    <name type="common">Lepidopteran parasitic wasp</name>
    <name type="synonym">Apanteles glomeratus</name>
    <dbReference type="NCBI Taxonomy" id="32391"/>
    <lineage>
        <taxon>Eukaryota</taxon>
        <taxon>Metazoa</taxon>
        <taxon>Ecdysozoa</taxon>
        <taxon>Arthropoda</taxon>
        <taxon>Hexapoda</taxon>
        <taxon>Insecta</taxon>
        <taxon>Pterygota</taxon>
        <taxon>Neoptera</taxon>
        <taxon>Endopterygota</taxon>
        <taxon>Hymenoptera</taxon>
        <taxon>Apocrita</taxon>
        <taxon>Ichneumonoidea</taxon>
        <taxon>Braconidae</taxon>
        <taxon>Microgastrinae</taxon>
        <taxon>Cotesia</taxon>
    </lineage>
</organism>
<feature type="transmembrane region" description="Helical" evidence="1">
    <location>
        <begin position="490"/>
        <end position="510"/>
    </location>
</feature>
<comment type="caution">
    <text evidence="3">The sequence shown here is derived from an EMBL/GenBank/DDBJ whole genome shotgun (WGS) entry which is preliminary data.</text>
</comment>
<keyword evidence="1" id="KW-0812">Transmembrane</keyword>
<dbReference type="InterPro" id="IPR004119">
    <property type="entry name" value="EcKL"/>
</dbReference>
<accession>A0AAV7HXC7</accession>
<dbReference type="InterPro" id="IPR015897">
    <property type="entry name" value="CHK_kinase-like"/>
</dbReference>
<dbReference type="Pfam" id="PF02958">
    <property type="entry name" value="EcKL"/>
    <property type="match status" value="1"/>
</dbReference>
<feature type="domain" description="CHK kinase-like" evidence="2">
    <location>
        <begin position="117"/>
        <end position="328"/>
    </location>
</feature>
<evidence type="ECO:0000259" key="2">
    <source>
        <dbReference type="SMART" id="SM00587"/>
    </source>
</evidence>
<dbReference type="SUPFAM" id="SSF56112">
    <property type="entry name" value="Protein kinase-like (PK-like)"/>
    <property type="match status" value="1"/>
</dbReference>
<keyword evidence="4" id="KW-1185">Reference proteome</keyword>
<name>A0AAV7HXC7_COTGL</name>
<dbReference type="InterPro" id="IPR011009">
    <property type="entry name" value="Kinase-like_dom_sf"/>
</dbReference>
<evidence type="ECO:0000313" key="4">
    <source>
        <dbReference type="Proteomes" id="UP000826195"/>
    </source>
</evidence>
<reference evidence="3 4" key="1">
    <citation type="journal article" date="2021" name="J. Hered.">
        <title>A chromosome-level genome assembly of the parasitoid wasp, Cotesia glomerata (Hymenoptera: Braconidae).</title>
        <authorList>
            <person name="Pinto B.J."/>
            <person name="Weis J.J."/>
            <person name="Gamble T."/>
            <person name="Ode P.J."/>
            <person name="Paul R."/>
            <person name="Zaspel J.M."/>
        </authorList>
    </citation>
    <scope>NUCLEOTIDE SEQUENCE [LARGE SCALE GENOMIC DNA]</scope>
    <source>
        <strain evidence="3">CgM1</strain>
    </source>
</reference>
<protein>
    <recommendedName>
        <fullName evidence="2">CHK kinase-like domain-containing protein</fullName>
    </recommendedName>
</protein>
<evidence type="ECO:0000313" key="3">
    <source>
        <dbReference type="EMBL" id="KAH0539257.1"/>
    </source>
</evidence>
<gene>
    <name evidence="3" type="ORF">KQX54_003194</name>
</gene>
<dbReference type="SMART" id="SM00587">
    <property type="entry name" value="CHK"/>
    <property type="match status" value="1"/>
</dbReference>
<dbReference type="PANTHER" id="PTHR11012:SF8">
    <property type="entry name" value="JUVENILE HORMONE-INDUCIBLE PROTEIN 26"/>
    <property type="match status" value="1"/>
</dbReference>